<evidence type="ECO:0000313" key="2">
    <source>
        <dbReference type="Proteomes" id="UP001224775"/>
    </source>
</evidence>
<dbReference type="Proteomes" id="UP001224775">
    <property type="component" value="Unassembled WGS sequence"/>
</dbReference>
<accession>A0AAD9D6X0</accession>
<evidence type="ECO:0000313" key="1">
    <source>
        <dbReference type="EMBL" id="KAK1735135.1"/>
    </source>
</evidence>
<dbReference type="EMBL" id="JATAAI010000035">
    <property type="protein sequence ID" value="KAK1735135.1"/>
    <property type="molecule type" value="Genomic_DNA"/>
</dbReference>
<comment type="caution">
    <text evidence="1">The sequence shown here is derived from an EMBL/GenBank/DDBJ whole genome shotgun (WGS) entry which is preliminary data.</text>
</comment>
<reference evidence="1" key="1">
    <citation type="submission" date="2023-06" db="EMBL/GenBank/DDBJ databases">
        <title>Survivors Of The Sea: Transcriptome response of Skeletonema marinoi to long-term dormancy.</title>
        <authorList>
            <person name="Pinder M.I.M."/>
            <person name="Kourtchenko O."/>
            <person name="Robertson E.K."/>
            <person name="Larsson T."/>
            <person name="Maumus F."/>
            <person name="Osuna-Cruz C.M."/>
            <person name="Vancaester E."/>
            <person name="Stenow R."/>
            <person name="Vandepoele K."/>
            <person name="Ploug H."/>
            <person name="Bruchert V."/>
            <person name="Godhe A."/>
            <person name="Topel M."/>
        </authorList>
    </citation>
    <scope>NUCLEOTIDE SEQUENCE</scope>
    <source>
        <strain evidence="1">R05AC</strain>
    </source>
</reference>
<keyword evidence="2" id="KW-1185">Reference proteome</keyword>
<protein>
    <submittedName>
        <fullName evidence="1">Uncharacterized protein</fullName>
    </submittedName>
</protein>
<proteinExistence type="predicted"/>
<name>A0AAD9D6X0_9STRA</name>
<sequence length="313" mass="35076">MTPQNNRAMAKSATAQGRAAAIASSITAASRDASLLDHEKEFRASDDDALFEQNLNSSNNSEEDPNLSADVTAKSTTMNELATPYHYVPLEMGGNGRTHKSTVASTALIQEIGGLPTLERMTTHFYNNAFLDSTLDNFIRSHGDPHAKRFSRWIHQKLTGSSVWDEERASRSGRPVTVANGHTIVVHDRSSAHVAAWHSPKRPDHEVGRHFKLDECRVWMRLHFWAMRVIVGDSSPSFTDYYIRFIGHFISVYEGTAPTFARDSARWSADQKNTQEYIDNGRTMNDVLGLSLGQALSQIPQDEADDTYWPYEM</sequence>
<organism evidence="1 2">
    <name type="scientific">Skeletonema marinoi</name>
    <dbReference type="NCBI Taxonomy" id="267567"/>
    <lineage>
        <taxon>Eukaryota</taxon>
        <taxon>Sar</taxon>
        <taxon>Stramenopiles</taxon>
        <taxon>Ochrophyta</taxon>
        <taxon>Bacillariophyta</taxon>
        <taxon>Coscinodiscophyceae</taxon>
        <taxon>Thalassiosirophycidae</taxon>
        <taxon>Thalassiosirales</taxon>
        <taxon>Skeletonemataceae</taxon>
        <taxon>Skeletonema</taxon>
        <taxon>Skeletonema marinoi-dohrnii complex</taxon>
    </lineage>
</organism>
<gene>
    <name evidence="1" type="ORF">QTG54_014201</name>
</gene>
<dbReference type="AlphaFoldDB" id="A0AAD9D6X0"/>